<dbReference type="Gene3D" id="3.30.40.10">
    <property type="entry name" value="Zinc/RING finger domain, C3HC4 (zinc finger)"/>
    <property type="match status" value="1"/>
</dbReference>
<accession>A0ABD3N8Q5</accession>
<keyword evidence="5" id="KW-1133">Transmembrane helix</keyword>
<evidence type="ECO:0000256" key="5">
    <source>
        <dbReference type="SAM" id="Phobius"/>
    </source>
</evidence>
<dbReference type="InterPro" id="IPR013083">
    <property type="entry name" value="Znf_RING/FYVE/PHD"/>
</dbReference>
<dbReference type="PROSITE" id="PS50089">
    <property type="entry name" value="ZF_RING_2"/>
    <property type="match status" value="1"/>
</dbReference>
<dbReference type="PANTHER" id="PTHR45931">
    <property type="entry name" value="SI:CH211-59O9.10"/>
    <property type="match status" value="1"/>
</dbReference>
<gene>
    <name evidence="7" type="ORF">ACHAWO_002256</name>
</gene>
<keyword evidence="5" id="KW-0472">Membrane</keyword>
<feature type="transmembrane region" description="Helical" evidence="5">
    <location>
        <begin position="33"/>
        <end position="52"/>
    </location>
</feature>
<dbReference type="AlphaFoldDB" id="A0ABD3N8Q5"/>
<protein>
    <recommendedName>
        <fullName evidence="6">RING-type domain-containing protein</fullName>
    </recommendedName>
</protein>
<evidence type="ECO:0000313" key="8">
    <source>
        <dbReference type="Proteomes" id="UP001530400"/>
    </source>
</evidence>
<keyword evidence="3" id="KW-0862">Zinc</keyword>
<evidence type="ECO:0000256" key="1">
    <source>
        <dbReference type="ARBA" id="ARBA00022723"/>
    </source>
</evidence>
<dbReference type="SUPFAM" id="SSF57850">
    <property type="entry name" value="RING/U-box"/>
    <property type="match status" value="1"/>
</dbReference>
<dbReference type="Pfam" id="PF13639">
    <property type="entry name" value="zf-RING_2"/>
    <property type="match status" value="1"/>
</dbReference>
<organism evidence="7 8">
    <name type="scientific">Cyclotella atomus</name>
    <dbReference type="NCBI Taxonomy" id="382360"/>
    <lineage>
        <taxon>Eukaryota</taxon>
        <taxon>Sar</taxon>
        <taxon>Stramenopiles</taxon>
        <taxon>Ochrophyta</taxon>
        <taxon>Bacillariophyta</taxon>
        <taxon>Coscinodiscophyceae</taxon>
        <taxon>Thalassiosirophycidae</taxon>
        <taxon>Stephanodiscales</taxon>
        <taxon>Stephanodiscaceae</taxon>
        <taxon>Cyclotella</taxon>
    </lineage>
</organism>
<evidence type="ECO:0000259" key="6">
    <source>
        <dbReference type="PROSITE" id="PS50089"/>
    </source>
</evidence>
<dbReference type="InterPro" id="IPR001841">
    <property type="entry name" value="Znf_RING"/>
</dbReference>
<keyword evidence="2 4" id="KW-0863">Zinc-finger</keyword>
<name>A0ABD3N8Q5_9STRA</name>
<reference evidence="7 8" key="1">
    <citation type="submission" date="2024-10" db="EMBL/GenBank/DDBJ databases">
        <title>Updated reference genomes for cyclostephanoid diatoms.</title>
        <authorList>
            <person name="Roberts W.R."/>
            <person name="Alverson A.J."/>
        </authorList>
    </citation>
    <scope>NUCLEOTIDE SEQUENCE [LARGE SCALE GENOMIC DNA]</scope>
    <source>
        <strain evidence="7 8">AJA010-31</strain>
    </source>
</reference>
<keyword evidence="8" id="KW-1185">Reference proteome</keyword>
<evidence type="ECO:0000313" key="7">
    <source>
        <dbReference type="EMBL" id="KAL3772449.1"/>
    </source>
</evidence>
<feature type="transmembrane region" description="Helical" evidence="5">
    <location>
        <begin position="179"/>
        <end position="197"/>
    </location>
</feature>
<sequence length="386" mass="43898">MAAITPTSQTQHQYPSRIKSFCRQNQNDLRRRTLIPFLYICIGICYIYSLLFSNVISTKLQYINKDGSISDSPREMKLEPQSLSHVALANAEVIWKRRVQREEMLKRRAQIRKDLEMKKKSMEDSQKRRLNATAVENNGGITGNAINETSLKQGRSITPPKQRIGRGKGNNQLVNKHNAALPFVLMIAFTTLFRLFFSLAIRRMTAEIHEEEEQQAGNTGAFWTRRQLRRRARTQIRQRQFQNFVDRLNAQRVENGERPITADSLRLVVSDRDFNGNDYERLWQFHEENGPAIGSFLSTIGATEAEIGRCPSRVLTESDDLVRGSGVTEAAGGGADGHSCSVCLEAYRVGDEVRTIPCFHTFHTRCIDPWLAERAECPICKHSAIG</sequence>
<keyword evidence="5" id="KW-0812">Transmembrane</keyword>
<dbReference type="CDD" id="cd16454">
    <property type="entry name" value="RING-H2_PA-TM-RING"/>
    <property type="match status" value="1"/>
</dbReference>
<evidence type="ECO:0000256" key="3">
    <source>
        <dbReference type="ARBA" id="ARBA00022833"/>
    </source>
</evidence>
<evidence type="ECO:0000256" key="4">
    <source>
        <dbReference type="PROSITE-ProRule" id="PRU00175"/>
    </source>
</evidence>
<comment type="caution">
    <text evidence="7">The sequence shown here is derived from an EMBL/GenBank/DDBJ whole genome shotgun (WGS) entry which is preliminary data.</text>
</comment>
<keyword evidence="1" id="KW-0479">Metal-binding</keyword>
<dbReference type="EMBL" id="JALLPJ020001266">
    <property type="protein sequence ID" value="KAL3772449.1"/>
    <property type="molecule type" value="Genomic_DNA"/>
</dbReference>
<evidence type="ECO:0000256" key="2">
    <source>
        <dbReference type="ARBA" id="ARBA00022771"/>
    </source>
</evidence>
<feature type="domain" description="RING-type" evidence="6">
    <location>
        <begin position="340"/>
        <end position="381"/>
    </location>
</feature>
<proteinExistence type="predicted"/>
<dbReference type="InterPro" id="IPR051834">
    <property type="entry name" value="RING_finger_E3_ligase"/>
</dbReference>
<dbReference type="SMART" id="SM00184">
    <property type="entry name" value="RING"/>
    <property type="match status" value="1"/>
</dbReference>
<dbReference type="GO" id="GO:0008270">
    <property type="term" value="F:zinc ion binding"/>
    <property type="evidence" value="ECO:0007669"/>
    <property type="project" value="UniProtKB-KW"/>
</dbReference>
<dbReference type="Proteomes" id="UP001530400">
    <property type="component" value="Unassembled WGS sequence"/>
</dbReference>
<dbReference type="PANTHER" id="PTHR45931:SF16">
    <property type="entry name" value="RING_U-BOX SUPERFAMILY PROTEIN"/>
    <property type="match status" value="1"/>
</dbReference>